<organism evidence="1">
    <name type="scientific">bioreactor metagenome</name>
    <dbReference type="NCBI Taxonomy" id="1076179"/>
    <lineage>
        <taxon>unclassified sequences</taxon>
        <taxon>metagenomes</taxon>
        <taxon>ecological metagenomes</taxon>
    </lineage>
</organism>
<sequence length="125" mass="13725">MFGAPLRVVERLCRCYSPVRGGAVGHGGAEAYATGLSEPRGAELRTSRFGLVRGYPHRADHADSRSPQRRGLVTARLGCCMGRAGDSVFLVVLRRRLPSLHEPCGHRHLRLAIQGRSQQRDPQSL</sequence>
<dbReference type="EMBL" id="VSSQ01039466">
    <property type="protein sequence ID" value="MPM92532.1"/>
    <property type="molecule type" value="Genomic_DNA"/>
</dbReference>
<proteinExistence type="predicted"/>
<comment type="caution">
    <text evidence="1">The sequence shown here is derived from an EMBL/GenBank/DDBJ whole genome shotgun (WGS) entry which is preliminary data.</text>
</comment>
<name>A0A645DW14_9ZZZZ</name>
<dbReference type="AlphaFoldDB" id="A0A645DW14"/>
<accession>A0A645DW14</accession>
<gene>
    <name evidence="1" type="ORF">SDC9_139667</name>
</gene>
<protein>
    <submittedName>
        <fullName evidence="1">Uncharacterized protein</fullName>
    </submittedName>
</protein>
<reference evidence="1" key="1">
    <citation type="submission" date="2019-08" db="EMBL/GenBank/DDBJ databases">
        <authorList>
            <person name="Kucharzyk K."/>
            <person name="Murdoch R.W."/>
            <person name="Higgins S."/>
            <person name="Loffler F."/>
        </authorList>
    </citation>
    <scope>NUCLEOTIDE SEQUENCE</scope>
</reference>
<evidence type="ECO:0000313" key="1">
    <source>
        <dbReference type="EMBL" id="MPM92532.1"/>
    </source>
</evidence>